<sequence>MVLGRLFHFTFDAVMVSTVLAGVKKNSGFGFDVDKFSDPTLKSVAEKYFGVGETVFGMIQGTAVNSGYFTNRPSS</sequence>
<evidence type="ECO:0000313" key="3">
    <source>
        <dbReference type="Proteomes" id="UP000518752"/>
    </source>
</evidence>
<accession>A0A8H5HZ57</accession>
<dbReference type="OrthoDB" id="16824at2759"/>
<proteinExistence type="predicted"/>
<dbReference type="InterPro" id="IPR013726">
    <property type="entry name" value="Mitofissin"/>
</dbReference>
<dbReference type="PANTHER" id="PTHR28075:SF3">
    <property type="entry name" value="DUF1748-DOMAIN-CONTAINING PROTEIN"/>
    <property type="match status" value="1"/>
</dbReference>
<dbReference type="EMBL" id="JAACJN010000006">
    <property type="protein sequence ID" value="KAF5392264.1"/>
    <property type="molecule type" value="Genomic_DNA"/>
</dbReference>
<organism evidence="2 3">
    <name type="scientific">Collybiopsis confluens</name>
    <dbReference type="NCBI Taxonomy" id="2823264"/>
    <lineage>
        <taxon>Eukaryota</taxon>
        <taxon>Fungi</taxon>
        <taxon>Dikarya</taxon>
        <taxon>Basidiomycota</taxon>
        <taxon>Agaricomycotina</taxon>
        <taxon>Agaricomycetes</taxon>
        <taxon>Agaricomycetidae</taxon>
        <taxon>Agaricales</taxon>
        <taxon>Marasmiineae</taxon>
        <taxon>Omphalotaceae</taxon>
        <taxon>Collybiopsis</taxon>
    </lineage>
</organism>
<dbReference type="PANTHER" id="PTHR28075">
    <property type="entry name" value="CHROMOSOME 16, WHOLE GENOME SHOTGUN SEQUENCE"/>
    <property type="match status" value="1"/>
</dbReference>
<dbReference type="AlphaFoldDB" id="A0A8H5HZ57"/>
<protein>
    <recommendedName>
        <fullName evidence="4">DUF1748-domain-containing protein</fullName>
    </recommendedName>
</protein>
<dbReference type="Proteomes" id="UP000518752">
    <property type="component" value="Unassembled WGS sequence"/>
</dbReference>
<dbReference type="Pfam" id="PF08520">
    <property type="entry name" value="Mitofissin"/>
    <property type="match status" value="1"/>
</dbReference>
<feature type="signal peptide" evidence="1">
    <location>
        <begin position="1"/>
        <end position="21"/>
    </location>
</feature>
<keyword evidence="3" id="KW-1185">Reference proteome</keyword>
<dbReference type="GO" id="GO:0005737">
    <property type="term" value="C:cytoplasm"/>
    <property type="evidence" value="ECO:0007669"/>
    <property type="project" value="TreeGrafter"/>
</dbReference>
<feature type="chain" id="PRO_5034067513" description="DUF1748-domain-containing protein" evidence="1">
    <location>
        <begin position="22"/>
        <end position="75"/>
    </location>
</feature>
<name>A0A8H5HZ57_9AGAR</name>
<reference evidence="2 3" key="1">
    <citation type="journal article" date="2020" name="ISME J.">
        <title>Uncovering the hidden diversity of litter-decomposition mechanisms in mushroom-forming fungi.</title>
        <authorList>
            <person name="Floudas D."/>
            <person name="Bentzer J."/>
            <person name="Ahren D."/>
            <person name="Johansson T."/>
            <person name="Persson P."/>
            <person name="Tunlid A."/>
        </authorList>
    </citation>
    <scope>NUCLEOTIDE SEQUENCE [LARGE SCALE GENOMIC DNA]</scope>
    <source>
        <strain evidence="2 3">CBS 406.79</strain>
    </source>
</reference>
<evidence type="ECO:0008006" key="4">
    <source>
        <dbReference type="Google" id="ProtNLM"/>
    </source>
</evidence>
<evidence type="ECO:0000313" key="2">
    <source>
        <dbReference type="EMBL" id="KAF5392264.1"/>
    </source>
</evidence>
<comment type="caution">
    <text evidence="2">The sequence shown here is derived from an EMBL/GenBank/DDBJ whole genome shotgun (WGS) entry which is preliminary data.</text>
</comment>
<keyword evidence="1" id="KW-0732">Signal</keyword>
<gene>
    <name evidence="2" type="ORF">D9757_001570</name>
</gene>
<evidence type="ECO:0000256" key="1">
    <source>
        <dbReference type="SAM" id="SignalP"/>
    </source>
</evidence>